<keyword evidence="2" id="KW-1185">Reference proteome</keyword>
<comment type="caution">
    <text evidence="1">The sequence shown here is derived from an EMBL/GenBank/DDBJ whole genome shotgun (WGS) entry which is preliminary data.</text>
</comment>
<evidence type="ECO:0000313" key="1">
    <source>
        <dbReference type="EMBL" id="KAG5600609.1"/>
    </source>
</evidence>
<accession>A0A9J5YJV5</accession>
<evidence type="ECO:0000313" key="2">
    <source>
        <dbReference type="Proteomes" id="UP000824120"/>
    </source>
</evidence>
<protein>
    <submittedName>
        <fullName evidence="1">Uncharacterized protein</fullName>
    </submittedName>
</protein>
<gene>
    <name evidence="1" type="ORF">H5410_031979</name>
</gene>
<dbReference type="Proteomes" id="UP000824120">
    <property type="component" value="Chromosome 6"/>
</dbReference>
<sequence>MSPNRGLINTPNLKFKKDVSNSATQDLIMNVHNKTQLTRARINFILKDSSCDIALSKNLKLTILASNESSNSTKKLTILASWLSLRWNFFFQTVSKSVKIIL</sequence>
<reference evidence="1 2" key="1">
    <citation type="submission" date="2020-09" db="EMBL/GenBank/DDBJ databases">
        <title>De no assembly of potato wild relative species, Solanum commersonii.</title>
        <authorList>
            <person name="Cho K."/>
        </authorList>
    </citation>
    <scope>NUCLEOTIDE SEQUENCE [LARGE SCALE GENOMIC DNA]</scope>
    <source>
        <strain evidence="1">LZ3.2</strain>
        <tissue evidence="1">Leaf</tissue>
    </source>
</reference>
<dbReference type="AlphaFoldDB" id="A0A9J5YJV5"/>
<organism evidence="1 2">
    <name type="scientific">Solanum commersonii</name>
    <name type="common">Commerson's wild potato</name>
    <name type="synonym">Commerson's nightshade</name>
    <dbReference type="NCBI Taxonomy" id="4109"/>
    <lineage>
        <taxon>Eukaryota</taxon>
        <taxon>Viridiplantae</taxon>
        <taxon>Streptophyta</taxon>
        <taxon>Embryophyta</taxon>
        <taxon>Tracheophyta</taxon>
        <taxon>Spermatophyta</taxon>
        <taxon>Magnoliopsida</taxon>
        <taxon>eudicotyledons</taxon>
        <taxon>Gunneridae</taxon>
        <taxon>Pentapetalae</taxon>
        <taxon>asterids</taxon>
        <taxon>lamiids</taxon>
        <taxon>Solanales</taxon>
        <taxon>Solanaceae</taxon>
        <taxon>Solanoideae</taxon>
        <taxon>Solaneae</taxon>
        <taxon>Solanum</taxon>
    </lineage>
</organism>
<name>A0A9J5YJV5_SOLCO</name>
<proteinExistence type="predicted"/>
<dbReference type="EMBL" id="JACXVP010000006">
    <property type="protein sequence ID" value="KAG5600609.1"/>
    <property type="molecule type" value="Genomic_DNA"/>
</dbReference>